<dbReference type="Proteomes" id="UP000657592">
    <property type="component" value="Unassembled WGS sequence"/>
</dbReference>
<evidence type="ECO:0000256" key="1">
    <source>
        <dbReference type="SAM" id="MobiDB-lite"/>
    </source>
</evidence>
<name>A0A917MMK3_9MICO</name>
<dbReference type="EMBL" id="BMJY01000008">
    <property type="protein sequence ID" value="GGH44898.1"/>
    <property type="molecule type" value="Genomic_DNA"/>
</dbReference>
<comment type="caution">
    <text evidence="2">The sequence shown here is derived from an EMBL/GenBank/DDBJ whole genome shotgun (WGS) entry which is preliminary data.</text>
</comment>
<reference evidence="2" key="1">
    <citation type="journal article" date="2014" name="Int. J. Syst. Evol. Microbiol.">
        <title>Complete genome sequence of Corynebacterium casei LMG S-19264T (=DSM 44701T), isolated from a smear-ripened cheese.</title>
        <authorList>
            <consortium name="US DOE Joint Genome Institute (JGI-PGF)"/>
            <person name="Walter F."/>
            <person name="Albersmeier A."/>
            <person name="Kalinowski J."/>
            <person name="Ruckert C."/>
        </authorList>
    </citation>
    <scope>NUCLEOTIDE SEQUENCE</scope>
    <source>
        <strain evidence="2">CGMCC 1.15794</strain>
    </source>
</reference>
<feature type="region of interest" description="Disordered" evidence="1">
    <location>
        <begin position="1"/>
        <end position="30"/>
    </location>
</feature>
<accession>A0A917MMK3</accession>
<protein>
    <recommendedName>
        <fullName evidence="4">PE-PGRS family protein</fullName>
    </recommendedName>
</protein>
<reference evidence="2" key="2">
    <citation type="submission" date="2020-09" db="EMBL/GenBank/DDBJ databases">
        <authorList>
            <person name="Sun Q."/>
            <person name="Zhou Y."/>
        </authorList>
    </citation>
    <scope>NUCLEOTIDE SEQUENCE</scope>
    <source>
        <strain evidence="2">CGMCC 1.15794</strain>
    </source>
</reference>
<dbReference type="AlphaFoldDB" id="A0A917MMK3"/>
<evidence type="ECO:0008006" key="4">
    <source>
        <dbReference type="Google" id="ProtNLM"/>
    </source>
</evidence>
<gene>
    <name evidence="2" type="ORF">GCM10010921_19900</name>
</gene>
<proteinExistence type="predicted"/>
<evidence type="ECO:0000313" key="3">
    <source>
        <dbReference type="Proteomes" id="UP000657592"/>
    </source>
</evidence>
<sequence>MPHTLGSVDFKATYERKPTPDDEGSDWLYRDPTTKRTHRVEIDVVPDQARKIRIQHLDRDMRGKSEWVPIGRAKVPWAVADDYLATVAMWARAERHRPGAAKSDLAARLLAVYVDERVAGIYYNGASGIIEIHDVPELARLCGLPPEALVEHEDTFTDGATYAPWPTTELVVKRLVARDPQPASEHLASLRADDLRSAKRTMMDGDPWWVSPTWDDDPTAQRLRQWNEQDATTRKYLSQLLDDETPGLAEDFLTLRQMYLDLVRLMPHATERIRMTRARISEALAEEIERLVARPLPPSAALLGADEPTEKDRSI</sequence>
<evidence type="ECO:0000313" key="2">
    <source>
        <dbReference type="EMBL" id="GGH44898.1"/>
    </source>
</evidence>
<organism evidence="2 3">
    <name type="scientific">Microbacterium album</name>
    <dbReference type="NCBI Taxonomy" id="2053191"/>
    <lineage>
        <taxon>Bacteria</taxon>
        <taxon>Bacillati</taxon>
        <taxon>Actinomycetota</taxon>
        <taxon>Actinomycetes</taxon>
        <taxon>Micrococcales</taxon>
        <taxon>Microbacteriaceae</taxon>
        <taxon>Microbacterium</taxon>
    </lineage>
</organism>
<keyword evidence="3" id="KW-1185">Reference proteome</keyword>